<dbReference type="PANTHER" id="PTHR35866:SF1">
    <property type="entry name" value="YKGJ FAMILY CYSTEINE CLUSTER PROTEIN"/>
    <property type="match status" value="1"/>
</dbReference>
<dbReference type="AlphaFoldDB" id="A0A6N6MBF7"/>
<accession>A0A6N6MBF7</accession>
<evidence type="ECO:0000313" key="2">
    <source>
        <dbReference type="Proteomes" id="UP000435357"/>
    </source>
</evidence>
<sequence length="162" mass="19047">MVEPSKLKDLAASKKKVFKKLAQRLKKIPPRELDYTFHELHEEAFENIECLECANCCKTTSPIFIERDIQRISKHLGLKPGDFVEKYLREDEDGDFVLKKSPCAFLGDDNYCSIYEVRPRACREYPHTNRKNMQQIMDLTVKNTRICPAVYRIMERLSDSQR</sequence>
<dbReference type="PANTHER" id="PTHR35866">
    <property type="entry name" value="PUTATIVE-RELATED"/>
    <property type="match status" value="1"/>
</dbReference>
<evidence type="ECO:0000313" key="1">
    <source>
        <dbReference type="EMBL" id="KAB1065751.1"/>
    </source>
</evidence>
<keyword evidence="2" id="KW-1185">Reference proteome</keyword>
<comment type="caution">
    <text evidence="1">The sequence shown here is derived from an EMBL/GenBank/DDBJ whole genome shotgun (WGS) entry which is preliminary data.</text>
</comment>
<proteinExistence type="predicted"/>
<gene>
    <name evidence="1" type="ORF">F3059_03040</name>
</gene>
<dbReference type="Proteomes" id="UP000435357">
    <property type="component" value="Unassembled WGS sequence"/>
</dbReference>
<dbReference type="InterPro" id="IPR005358">
    <property type="entry name" value="Puta_zinc/iron-chelating_dom"/>
</dbReference>
<reference evidence="1 2" key="1">
    <citation type="submission" date="2019-09" db="EMBL/GenBank/DDBJ databases">
        <title>Genomes of Cryomorphaceae.</title>
        <authorList>
            <person name="Bowman J.P."/>
        </authorList>
    </citation>
    <scope>NUCLEOTIDE SEQUENCE [LARGE SCALE GENOMIC DNA]</scope>
    <source>
        <strain evidence="1 2">KCTC 52047</strain>
    </source>
</reference>
<protein>
    <submittedName>
        <fullName evidence="1">YkgJ family cysteine cluster protein</fullName>
    </submittedName>
</protein>
<dbReference type="EMBL" id="WACR01000002">
    <property type="protein sequence ID" value="KAB1065751.1"/>
    <property type="molecule type" value="Genomic_DNA"/>
</dbReference>
<dbReference type="Pfam" id="PF03692">
    <property type="entry name" value="CxxCxxCC"/>
    <property type="match status" value="1"/>
</dbReference>
<dbReference type="OrthoDB" id="665764at2"/>
<name>A0A6N6MBF7_9FLAO</name>
<dbReference type="RefSeq" id="WP_151166469.1">
    <property type="nucleotide sequence ID" value="NZ_WACR01000002.1"/>
</dbReference>
<organism evidence="1 2">
    <name type="scientific">Salibacter halophilus</name>
    <dbReference type="NCBI Taxonomy" id="1803916"/>
    <lineage>
        <taxon>Bacteria</taxon>
        <taxon>Pseudomonadati</taxon>
        <taxon>Bacteroidota</taxon>
        <taxon>Flavobacteriia</taxon>
        <taxon>Flavobacteriales</taxon>
        <taxon>Salibacteraceae</taxon>
        <taxon>Salibacter</taxon>
    </lineage>
</organism>